<evidence type="ECO:0000313" key="1">
    <source>
        <dbReference type="EMBL" id="CAH9118336.1"/>
    </source>
</evidence>
<dbReference type="Proteomes" id="UP001152523">
    <property type="component" value="Unassembled WGS sequence"/>
</dbReference>
<name>A0AAV0E6Q8_9ASTE</name>
<dbReference type="EMBL" id="CAMAPF010000956">
    <property type="protein sequence ID" value="CAH9129664.1"/>
    <property type="molecule type" value="Genomic_DNA"/>
</dbReference>
<gene>
    <name evidence="1" type="ORF">CEPIT_LOCUS22221</name>
    <name evidence="2" type="ORF">CEPIT_LOCUS30027</name>
</gene>
<evidence type="ECO:0000313" key="2">
    <source>
        <dbReference type="EMBL" id="CAH9129664.1"/>
    </source>
</evidence>
<keyword evidence="3" id="KW-1185">Reference proteome</keyword>
<protein>
    <submittedName>
        <fullName evidence="1">Uncharacterized protein</fullName>
    </submittedName>
</protein>
<proteinExistence type="predicted"/>
<comment type="caution">
    <text evidence="1">The sequence shown here is derived from an EMBL/GenBank/DDBJ whole genome shotgun (WGS) entry which is preliminary data.</text>
</comment>
<dbReference type="AlphaFoldDB" id="A0AAV0E6Q8"/>
<evidence type="ECO:0000313" key="3">
    <source>
        <dbReference type="Proteomes" id="UP001152523"/>
    </source>
</evidence>
<organism evidence="1 3">
    <name type="scientific">Cuscuta epithymum</name>
    <dbReference type="NCBI Taxonomy" id="186058"/>
    <lineage>
        <taxon>Eukaryota</taxon>
        <taxon>Viridiplantae</taxon>
        <taxon>Streptophyta</taxon>
        <taxon>Embryophyta</taxon>
        <taxon>Tracheophyta</taxon>
        <taxon>Spermatophyta</taxon>
        <taxon>Magnoliopsida</taxon>
        <taxon>eudicotyledons</taxon>
        <taxon>Gunneridae</taxon>
        <taxon>Pentapetalae</taxon>
        <taxon>asterids</taxon>
        <taxon>lamiids</taxon>
        <taxon>Solanales</taxon>
        <taxon>Convolvulaceae</taxon>
        <taxon>Cuscuteae</taxon>
        <taxon>Cuscuta</taxon>
        <taxon>Cuscuta subgen. Cuscuta</taxon>
    </lineage>
</organism>
<sequence length="30" mass="3764">MWRRIQRRIHMRTQKRILRTTISIDLIIAS</sequence>
<reference evidence="1" key="1">
    <citation type="submission" date="2022-07" db="EMBL/GenBank/DDBJ databases">
        <authorList>
            <person name="Macas J."/>
            <person name="Novak P."/>
            <person name="Neumann P."/>
        </authorList>
    </citation>
    <scope>NUCLEOTIDE SEQUENCE</scope>
</reference>
<dbReference type="EMBL" id="CAMAPF010000817">
    <property type="protein sequence ID" value="CAH9118336.1"/>
    <property type="molecule type" value="Genomic_DNA"/>
</dbReference>
<accession>A0AAV0E6Q8</accession>